<keyword evidence="2" id="KW-1185">Reference proteome</keyword>
<dbReference type="EMBL" id="JAFMYV010000001">
    <property type="protein sequence ID" value="MBO0934997.1"/>
    <property type="molecule type" value="Genomic_DNA"/>
</dbReference>
<dbReference type="Proteomes" id="UP000664034">
    <property type="component" value="Unassembled WGS sequence"/>
</dbReference>
<name>A0A939GEC2_9BACT</name>
<sequence>MATNLHWVKQAFDREIHITENGVEVGRLHRAVFDRDVDAALHKTQLRFDVTGFLINTVNIHDLAADNRIVGTITFHFGKRAELTLENGNIYTWKRQNILMRQWIMIREGVTDADDKEVVNYSLTRQFFVQEGDMQADLDSPEADIVMLAGLFIRQYFQRRRRIAAGGAVAAFGV</sequence>
<comment type="caution">
    <text evidence="1">The sequence shown here is derived from an EMBL/GenBank/DDBJ whole genome shotgun (WGS) entry which is preliminary data.</text>
</comment>
<dbReference type="AlphaFoldDB" id="A0A939GEC2"/>
<proteinExistence type="predicted"/>
<dbReference type="RefSeq" id="WP_207362570.1">
    <property type="nucleotide sequence ID" value="NZ_JAFMYV010000001.1"/>
</dbReference>
<protein>
    <submittedName>
        <fullName evidence="1">Uncharacterized protein</fullName>
    </submittedName>
</protein>
<reference evidence="1" key="1">
    <citation type="submission" date="2021-03" db="EMBL/GenBank/DDBJ databases">
        <title>Fibrella sp. HMF5335 genome sequencing and assembly.</title>
        <authorList>
            <person name="Kang H."/>
            <person name="Kim H."/>
            <person name="Bae S."/>
            <person name="Joh K."/>
        </authorList>
    </citation>
    <scope>NUCLEOTIDE SEQUENCE</scope>
    <source>
        <strain evidence="1">HMF5335</strain>
    </source>
</reference>
<evidence type="ECO:0000313" key="2">
    <source>
        <dbReference type="Proteomes" id="UP000664034"/>
    </source>
</evidence>
<accession>A0A939GEC2</accession>
<gene>
    <name evidence="1" type="ORF">J2I47_00415</name>
</gene>
<organism evidence="1 2">
    <name type="scientific">Fibrella rubiginis</name>
    <dbReference type="NCBI Taxonomy" id="2817060"/>
    <lineage>
        <taxon>Bacteria</taxon>
        <taxon>Pseudomonadati</taxon>
        <taxon>Bacteroidota</taxon>
        <taxon>Cytophagia</taxon>
        <taxon>Cytophagales</taxon>
        <taxon>Spirosomataceae</taxon>
        <taxon>Fibrella</taxon>
    </lineage>
</organism>
<evidence type="ECO:0000313" key="1">
    <source>
        <dbReference type="EMBL" id="MBO0934997.1"/>
    </source>
</evidence>